<dbReference type="AlphaFoldDB" id="A0A517RL55"/>
<organism evidence="2 3">
    <name type="scientific">Gimesia alba</name>
    <dbReference type="NCBI Taxonomy" id="2527973"/>
    <lineage>
        <taxon>Bacteria</taxon>
        <taxon>Pseudomonadati</taxon>
        <taxon>Planctomycetota</taxon>
        <taxon>Planctomycetia</taxon>
        <taxon>Planctomycetales</taxon>
        <taxon>Planctomycetaceae</taxon>
        <taxon>Gimesia</taxon>
    </lineage>
</organism>
<proteinExistence type="predicted"/>
<reference evidence="2 3" key="1">
    <citation type="submission" date="2019-02" db="EMBL/GenBank/DDBJ databases">
        <title>Deep-cultivation of Planctomycetes and their phenomic and genomic characterization uncovers novel biology.</title>
        <authorList>
            <person name="Wiegand S."/>
            <person name="Jogler M."/>
            <person name="Boedeker C."/>
            <person name="Pinto D."/>
            <person name="Vollmers J."/>
            <person name="Rivas-Marin E."/>
            <person name="Kohn T."/>
            <person name="Peeters S.H."/>
            <person name="Heuer A."/>
            <person name="Rast P."/>
            <person name="Oberbeckmann S."/>
            <person name="Bunk B."/>
            <person name="Jeske O."/>
            <person name="Meyerdierks A."/>
            <person name="Storesund J.E."/>
            <person name="Kallscheuer N."/>
            <person name="Luecker S."/>
            <person name="Lage O.M."/>
            <person name="Pohl T."/>
            <person name="Merkel B.J."/>
            <person name="Hornburger P."/>
            <person name="Mueller R.-W."/>
            <person name="Bruemmer F."/>
            <person name="Labrenz M."/>
            <person name="Spormann A.M."/>
            <person name="Op den Camp H."/>
            <person name="Overmann J."/>
            <person name="Amann R."/>
            <person name="Jetten M.S.M."/>
            <person name="Mascher T."/>
            <person name="Medema M.H."/>
            <person name="Devos D.P."/>
            <person name="Kaster A.-K."/>
            <person name="Ovreas L."/>
            <person name="Rohde M."/>
            <person name="Galperin M.Y."/>
            <person name="Jogler C."/>
        </authorList>
    </citation>
    <scope>NUCLEOTIDE SEQUENCE [LARGE SCALE GENOMIC DNA]</scope>
    <source>
        <strain evidence="2 3">Pan241w</strain>
    </source>
</reference>
<keyword evidence="1" id="KW-0472">Membrane</keyword>
<dbReference type="KEGG" id="gaz:Pan241w_47360"/>
<keyword evidence="3" id="KW-1185">Reference proteome</keyword>
<dbReference type="Proteomes" id="UP000317171">
    <property type="component" value="Chromosome"/>
</dbReference>
<dbReference type="EMBL" id="CP036269">
    <property type="protein sequence ID" value="QDT44623.1"/>
    <property type="molecule type" value="Genomic_DNA"/>
</dbReference>
<gene>
    <name evidence="2" type="ORF">Pan241w_47360</name>
</gene>
<evidence type="ECO:0000256" key="1">
    <source>
        <dbReference type="SAM" id="Phobius"/>
    </source>
</evidence>
<protein>
    <submittedName>
        <fullName evidence="2">Uncharacterized protein</fullName>
    </submittedName>
</protein>
<evidence type="ECO:0000313" key="3">
    <source>
        <dbReference type="Proteomes" id="UP000317171"/>
    </source>
</evidence>
<keyword evidence="1" id="KW-1133">Transmembrane helix</keyword>
<keyword evidence="1" id="KW-0812">Transmembrane</keyword>
<accession>A0A517RL55</accession>
<evidence type="ECO:0000313" key="2">
    <source>
        <dbReference type="EMBL" id="QDT44623.1"/>
    </source>
</evidence>
<name>A0A517RL55_9PLAN</name>
<feature type="transmembrane region" description="Helical" evidence="1">
    <location>
        <begin position="6"/>
        <end position="23"/>
    </location>
</feature>
<sequence length="30" mass="3753">MLTEVLPYYFLFHYVILLIEWPIQKPKEMP</sequence>